<feature type="coiled-coil region" evidence="1">
    <location>
        <begin position="486"/>
        <end position="515"/>
    </location>
</feature>
<comment type="caution">
    <text evidence="4">The sequence shown here is derived from an EMBL/GenBank/DDBJ whole genome shotgun (WGS) entry which is preliminary data.</text>
</comment>
<organism evidence="4 5">
    <name type="scientific">Maribacter spongiicola</name>
    <dbReference type="NCBI Taxonomy" id="1206753"/>
    <lineage>
        <taxon>Bacteria</taxon>
        <taxon>Pseudomonadati</taxon>
        <taxon>Bacteroidota</taxon>
        <taxon>Flavobacteriia</taxon>
        <taxon>Flavobacteriales</taxon>
        <taxon>Flavobacteriaceae</taxon>
        <taxon>Maribacter</taxon>
    </lineage>
</organism>
<dbReference type="Pfam" id="PF03432">
    <property type="entry name" value="Relaxase"/>
    <property type="match status" value="1"/>
</dbReference>
<evidence type="ECO:0000313" key="4">
    <source>
        <dbReference type="EMBL" id="TDT43653.1"/>
    </source>
</evidence>
<feature type="region of interest" description="Disordered" evidence="2">
    <location>
        <begin position="270"/>
        <end position="319"/>
    </location>
</feature>
<gene>
    <name evidence="4" type="ORF">CLV90_2775</name>
</gene>
<proteinExistence type="predicted"/>
<sequence length="562" mass="64893">MIPRVNSQGYSFKGVTDYLMHDKKAETDERVAWTETGNMYTNDIFKAAKVMAWTDMNSQQLKIENGSSTAGRKTETGSVYHYSLSWAHRETPNEEHQREMALATLGHLGLSNNEYYLVAHNDTDHAHVHIVANLTNPETGKRTHIGLDRKALQAWALEYEKEHGIHCENRVLNAQLREKDGARYYTETQKARHGIQVTRAYNASDDGKSFKNALEQEGLQLARGRRFLLAVDDKGNMVNIAKVIDGHSTRDMKKKFEDIDRDALPNVDDLSERIKKENEPFDRDAAEAEQQRKLEDAANVSGRQKAEKQEALEAKRKRIAKQEKSKSFDDYFGKRINKAKERHDIEGSRERLKDAKEEYAKVHGVGSRLFKREQFEEAYDNLQNREKQLDEQMRRFKIDIEAIYKGREWQIKKELEKQGFAEIETLEGKTDQSKETIEAAQQKMEDEGEIIKEAEASPEAAARLGNSVTGKTPRQRKKVGRIKRIAEDFKANEKALEQQAEQERIAKEFEALEKQKLDEELGKEGSEIPEFNSAEERRIWMEFKEIEQENSKDLDQDEGLEI</sequence>
<dbReference type="EMBL" id="SOAY01000012">
    <property type="protein sequence ID" value="TDT43653.1"/>
    <property type="molecule type" value="Genomic_DNA"/>
</dbReference>
<keyword evidence="1" id="KW-0175">Coiled coil</keyword>
<name>A0A4R7K185_9FLAO</name>
<keyword evidence="5" id="KW-1185">Reference proteome</keyword>
<reference evidence="4 5" key="1">
    <citation type="submission" date="2019-03" db="EMBL/GenBank/DDBJ databases">
        <title>Genomic Encyclopedia of Archaeal and Bacterial Type Strains, Phase II (KMG-II): from individual species to whole genera.</title>
        <authorList>
            <person name="Goeker M."/>
        </authorList>
    </citation>
    <scope>NUCLEOTIDE SEQUENCE [LARGE SCALE GENOMIC DNA]</scope>
    <source>
        <strain evidence="4 5">DSM 25233</strain>
    </source>
</reference>
<dbReference type="AlphaFoldDB" id="A0A4R7K185"/>
<feature type="compositionally biased region" description="Basic and acidic residues" evidence="2">
    <location>
        <begin position="304"/>
        <end position="319"/>
    </location>
</feature>
<feature type="region of interest" description="Disordered" evidence="2">
    <location>
        <begin position="454"/>
        <end position="479"/>
    </location>
</feature>
<accession>A0A4R7K185</accession>
<dbReference type="Proteomes" id="UP000294749">
    <property type="component" value="Unassembled WGS sequence"/>
</dbReference>
<dbReference type="OrthoDB" id="915634at2"/>
<evidence type="ECO:0000256" key="1">
    <source>
        <dbReference type="SAM" id="Coils"/>
    </source>
</evidence>
<evidence type="ECO:0000256" key="2">
    <source>
        <dbReference type="SAM" id="MobiDB-lite"/>
    </source>
</evidence>
<feature type="domain" description="MobA/VirD2-like nuclease" evidence="3">
    <location>
        <begin position="20"/>
        <end position="165"/>
    </location>
</feature>
<protein>
    <submittedName>
        <fullName evidence="4">Relaxase/mobilization nuclease-like protein</fullName>
    </submittedName>
</protein>
<dbReference type="InterPro" id="IPR005094">
    <property type="entry name" value="Endonuclease_MobA/VirD2"/>
</dbReference>
<evidence type="ECO:0000259" key="3">
    <source>
        <dbReference type="Pfam" id="PF03432"/>
    </source>
</evidence>
<evidence type="ECO:0000313" key="5">
    <source>
        <dbReference type="Proteomes" id="UP000294749"/>
    </source>
</evidence>
<feature type="compositionally biased region" description="Basic and acidic residues" evidence="2">
    <location>
        <begin position="270"/>
        <end position="296"/>
    </location>
</feature>